<evidence type="ECO:0000256" key="5">
    <source>
        <dbReference type="SAM" id="Phobius"/>
    </source>
</evidence>
<proteinExistence type="predicted"/>
<evidence type="ECO:0000256" key="4">
    <source>
        <dbReference type="ARBA" id="ARBA00023136"/>
    </source>
</evidence>
<dbReference type="InterPro" id="IPR036259">
    <property type="entry name" value="MFS_trans_sf"/>
</dbReference>
<keyword evidence="6" id="KW-1185">Reference proteome</keyword>
<evidence type="ECO:0000313" key="6">
    <source>
        <dbReference type="Proteomes" id="UP000035642"/>
    </source>
</evidence>
<feature type="transmembrane region" description="Helical" evidence="5">
    <location>
        <begin position="109"/>
        <end position="128"/>
    </location>
</feature>
<feature type="transmembrane region" description="Helical" evidence="5">
    <location>
        <begin position="207"/>
        <end position="231"/>
    </location>
</feature>
<evidence type="ECO:0000256" key="2">
    <source>
        <dbReference type="ARBA" id="ARBA00022692"/>
    </source>
</evidence>
<dbReference type="InterPro" id="IPR051068">
    <property type="entry name" value="MFS_Domain-Containing_Protein"/>
</dbReference>
<feature type="transmembrane region" description="Helical" evidence="5">
    <location>
        <begin position="179"/>
        <end position="201"/>
    </location>
</feature>
<evidence type="ECO:0000256" key="3">
    <source>
        <dbReference type="ARBA" id="ARBA00022989"/>
    </source>
</evidence>
<protein>
    <submittedName>
        <fullName evidence="7">MFS domain-containing protein</fullName>
    </submittedName>
</protein>
<dbReference type="PANTHER" id="PTHR23510">
    <property type="entry name" value="INNER MEMBRANE TRANSPORT PROTEIN YAJR"/>
    <property type="match status" value="1"/>
</dbReference>
<keyword evidence="4 5" id="KW-0472">Membrane</keyword>
<dbReference type="WBParaSite" id="ACAC_0000254501-mRNA-1">
    <property type="protein sequence ID" value="ACAC_0000254501-mRNA-1"/>
    <property type="gene ID" value="ACAC_0000254501"/>
</dbReference>
<reference evidence="7" key="2">
    <citation type="submission" date="2017-02" db="UniProtKB">
        <authorList>
            <consortium name="WormBaseParasite"/>
        </authorList>
    </citation>
    <scope>IDENTIFICATION</scope>
</reference>
<keyword evidence="2 5" id="KW-0812">Transmembrane</keyword>
<dbReference type="Proteomes" id="UP000035642">
    <property type="component" value="Unassembled WGS sequence"/>
</dbReference>
<feature type="transmembrane region" description="Helical" evidence="5">
    <location>
        <begin position="64"/>
        <end position="89"/>
    </location>
</feature>
<dbReference type="SUPFAM" id="SSF103473">
    <property type="entry name" value="MFS general substrate transporter"/>
    <property type="match status" value="1"/>
</dbReference>
<dbReference type="PANTHER" id="PTHR23510:SF73">
    <property type="entry name" value="MFS DOMAIN-CONTAINING PROTEIN"/>
    <property type="match status" value="1"/>
</dbReference>
<evidence type="ECO:0000313" key="7">
    <source>
        <dbReference type="WBParaSite" id="ACAC_0000254501-mRNA-1"/>
    </source>
</evidence>
<feature type="transmembrane region" description="Helical" evidence="5">
    <location>
        <begin position="29"/>
        <end position="52"/>
    </location>
</feature>
<sequence length="241" mass="27293">MPLIVGRVIAFFSCCLYLSVELLPSGRRYLMMFCYFLLGIATSSSTILRSYFAAISTEQDRAKAYSAFVVANMLSILVGPICQLIFSFIRYPGFVLIEGFLKFHIYSAPIWIATLTNFVSVAIIHYMLKDGEKFKGPEMFCLEMGDLFNTEDVKAWIKRILSMNLKWPLIILCWLERMLISLTIVTLHTVFSPFVMIAYGWDGQKTVHVISMGMAVIGILAIIVSVAFIVFQLGNTYDHIT</sequence>
<keyword evidence="3 5" id="KW-1133">Transmembrane helix</keyword>
<dbReference type="Gene3D" id="1.20.1250.20">
    <property type="entry name" value="MFS general substrate transporter like domains"/>
    <property type="match status" value="1"/>
</dbReference>
<reference evidence="6" key="1">
    <citation type="submission" date="2012-09" db="EMBL/GenBank/DDBJ databases">
        <authorList>
            <person name="Martin A.A."/>
        </authorList>
    </citation>
    <scope>NUCLEOTIDE SEQUENCE</scope>
</reference>
<accession>A0A0K0CY47</accession>
<dbReference type="GO" id="GO:0005765">
    <property type="term" value="C:lysosomal membrane"/>
    <property type="evidence" value="ECO:0007669"/>
    <property type="project" value="TreeGrafter"/>
</dbReference>
<feature type="transmembrane region" description="Helical" evidence="5">
    <location>
        <begin position="5"/>
        <end position="23"/>
    </location>
</feature>
<dbReference type="AlphaFoldDB" id="A0A0K0CY47"/>
<comment type="subcellular location">
    <subcellularLocation>
        <location evidence="1">Membrane</location>
        <topology evidence="1">Multi-pass membrane protein</topology>
    </subcellularLocation>
</comment>
<evidence type="ECO:0000256" key="1">
    <source>
        <dbReference type="ARBA" id="ARBA00004141"/>
    </source>
</evidence>
<organism evidence="6 7">
    <name type="scientific">Angiostrongylus cantonensis</name>
    <name type="common">Rat lungworm</name>
    <dbReference type="NCBI Taxonomy" id="6313"/>
    <lineage>
        <taxon>Eukaryota</taxon>
        <taxon>Metazoa</taxon>
        <taxon>Ecdysozoa</taxon>
        <taxon>Nematoda</taxon>
        <taxon>Chromadorea</taxon>
        <taxon>Rhabditida</taxon>
        <taxon>Rhabditina</taxon>
        <taxon>Rhabditomorpha</taxon>
        <taxon>Strongyloidea</taxon>
        <taxon>Metastrongylidae</taxon>
        <taxon>Angiostrongylus</taxon>
    </lineage>
</organism>
<name>A0A0K0CY47_ANGCA</name>